<organism evidence="3 4">
    <name type="scientific">Shewanella decolorationis S12</name>
    <dbReference type="NCBI Taxonomy" id="1353536"/>
    <lineage>
        <taxon>Bacteria</taxon>
        <taxon>Pseudomonadati</taxon>
        <taxon>Pseudomonadota</taxon>
        <taxon>Gammaproteobacteria</taxon>
        <taxon>Alteromonadales</taxon>
        <taxon>Shewanellaceae</taxon>
        <taxon>Shewanella</taxon>
    </lineage>
</organism>
<feature type="transmembrane region" description="Helical" evidence="2">
    <location>
        <begin position="33"/>
        <end position="52"/>
    </location>
</feature>
<keyword evidence="2" id="KW-1133">Transmembrane helix</keyword>
<feature type="coiled-coil region" evidence="1">
    <location>
        <begin position="73"/>
        <end position="107"/>
    </location>
</feature>
<proteinExistence type="predicted"/>
<gene>
    <name evidence="3" type="ORF">SHD_0967</name>
</gene>
<keyword evidence="4" id="KW-1185">Reference proteome</keyword>
<evidence type="ECO:0000313" key="4">
    <source>
        <dbReference type="Proteomes" id="UP000017548"/>
    </source>
</evidence>
<name>A0ABP2Z9Y3_9GAMM</name>
<dbReference type="RefSeq" id="WP_023266114.1">
    <property type="nucleotide sequence ID" value="NZ_AXZL01000051.1"/>
</dbReference>
<keyword evidence="2" id="KW-0812">Transmembrane</keyword>
<dbReference type="EMBL" id="AXZL01000051">
    <property type="protein sequence ID" value="ESE42443.1"/>
    <property type="molecule type" value="Genomic_DNA"/>
</dbReference>
<reference evidence="3 4" key="1">
    <citation type="journal article" date="2013" name="Genome Announc.">
        <title>Draft Genome Sequence of Shewanella decolorationis S12, a Dye-Degrading Bacterium Isolated from a Wastewater Treatment Plant.</title>
        <authorList>
            <person name="Xu M."/>
            <person name="Fang Y."/>
            <person name="Liu J."/>
            <person name="Chen X."/>
            <person name="Sun G."/>
            <person name="Guo J."/>
            <person name="Hua Z."/>
            <person name="Tu Q."/>
            <person name="Wu L."/>
            <person name="Zhou J."/>
            <person name="Liu X."/>
        </authorList>
    </citation>
    <scope>NUCLEOTIDE SEQUENCE [LARGE SCALE GENOMIC DNA]</scope>
    <source>
        <strain evidence="3 4">S12</strain>
    </source>
</reference>
<keyword evidence="2" id="KW-0472">Membrane</keyword>
<protein>
    <submittedName>
        <fullName evidence="3">Uncharacterized protein</fullName>
    </submittedName>
</protein>
<accession>A0ABP2Z9Y3</accession>
<dbReference type="Proteomes" id="UP000017548">
    <property type="component" value="Unassembled WGS sequence"/>
</dbReference>
<evidence type="ECO:0000256" key="1">
    <source>
        <dbReference type="SAM" id="Coils"/>
    </source>
</evidence>
<feature type="transmembrane region" description="Helical" evidence="2">
    <location>
        <begin position="7"/>
        <end position="27"/>
    </location>
</feature>
<sequence>MRRIFAAVILLCIIYFIGGWIAVAFDLLKKEDYFAYAGIVGGLASVAGLFALTRPAISKSDVQAIELDALRSMTETASQLQALEAARSKTKEEIGDLEIKKQEMELLVKKASLALFLKEQYSYHERQILEEVECNPRLSEHLGKAQEVSQKLAALNEEIEKNPNVTQLKEIITSASRKPITVDDLIDEIPFPFNTMSRSLLLLSRAVNNLFLTLK</sequence>
<evidence type="ECO:0000313" key="3">
    <source>
        <dbReference type="EMBL" id="ESE42443.1"/>
    </source>
</evidence>
<evidence type="ECO:0000256" key="2">
    <source>
        <dbReference type="SAM" id="Phobius"/>
    </source>
</evidence>
<comment type="caution">
    <text evidence="3">The sequence shown here is derived from an EMBL/GenBank/DDBJ whole genome shotgun (WGS) entry which is preliminary data.</text>
</comment>
<keyword evidence="1" id="KW-0175">Coiled coil</keyword>